<proteinExistence type="predicted"/>
<dbReference type="InterPro" id="IPR018392">
    <property type="entry name" value="LysM"/>
</dbReference>
<gene>
    <name evidence="3" type="ORF">GFD25_02865</name>
</gene>
<dbReference type="InterPro" id="IPR036779">
    <property type="entry name" value="LysM_dom_sf"/>
</dbReference>
<keyword evidence="1" id="KW-0732">Signal</keyword>
<name>A0A6N9Z3A7_9BIFI</name>
<dbReference type="SMART" id="SM00257">
    <property type="entry name" value="LysM"/>
    <property type="match status" value="1"/>
</dbReference>
<sequence length="83" mass="8921">MLLCAMMAWTLCSWIVPGRADSASAPTEVTSYTVRPGDTLWSYAEMITPAGGDVSRSVALLQSMNDLDSSTLEVGQRIIVPVE</sequence>
<organism evidence="3 4">
    <name type="scientific">Bifidobacterium aerophilum</name>
    <dbReference type="NCBI Taxonomy" id="1798155"/>
    <lineage>
        <taxon>Bacteria</taxon>
        <taxon>Bacillati</taxon>
        <taxon>Actinomycetota</taxon>
        <taxon>Actinomycetes</taxon>
        <taxon>Bifidobacteriales</taxon>
        <taxon>Bifidobacteriaceae</taxon>
        <taxon>Bifidobacterium</taxon>
    </lineage>
</organism>
<feature type="signal peptide" evidence="1">
    <location>
        <begin position="1"/>
        <end position="20"/>
    </location>
</feature>
<comment type="caution">
    <text evidence="3">The sequence shown here is derived from an EMBL/GenBank/DDBJ whole genome shotgun (WGS) entry which is preliminary data.</text>
</comment>
<protein>
    <submittedName>
        <fullName evidence="3">LysM peptidoglycan-binding domain-containing protein</fullName>
    </submittedName>
</protein>
<evidence type="ECO:0000313" key="4">
    <source>
        <dbReference type="Proteomes" id="UP000469194"/>
    </source>
</evidence>
<evidence type="ECO:0000256" key="1">
    <source>
        <dbReference type="SAM" id="SignalP"/>
    </source>
</evidence>
<dbReference type="AlphaFoldDB" id="A0A6N9Z3A7"/>
<accession>A0A6N9Z3A7</accession>
<feature type="chain" id="PRO_5038479938" evidence="1">
    <location>
        <begin position="21"/>
        <end position="83"/>
    </location>
</feature>
<dbReference type="EMBL" id="WHZW01000005">
    <property type="protein sequence ID" value="NEG88966.1"/>
    <property type="molecule type" value="Genomic_DNA"/>
</dbReference>
<evidence type="ECO:0000259" key="2">
    <source>
        <dbReference type="PROSITE" id="PS51782"/>
    </source>
</evidence>
<feature type="domain" description="LysM" evidence="2">
    <location>
        <begin position="30"/>
        <end position="80"/>
    </location>
</feature>
<dbReference type="Gene3D" id="3.10.350.10">
    <property type="entry name" value="LysM domain"/>
    <property type="match status" value="1"/>
</dbReference>
<dbReference type="CDD" id="cd00118">
    <property type="entry name" value="LysM"/>
    <property type="match status" value="1"/>
</dbReference>
<dbReference type="SUPFAM" id="SSF54106">
    <property type="entry name" value="LysM domain"/>
    <property type="match status" value="1"/>
</dbReference>
<dbReference type="Proteomes" id="UP000469194">
    <property type="component" value="Unassembled WGS sequence"/>
</dbReference>
<dbReference type="PROSITE" id="PS51782">
    <property type="entry name" value="LYSM"/>
    <property type="match status" value="1"/>
</dbReference>
<keyword evidence="4" id="KW-1185">Reference proteome</keyword>
<evidence type="ECO:0000313" key="3">
    <source>
        <dbReference type="EMBL" id="NEG88966.1"/>
    </source>
</evidence>
<dbReference type="Pfam" id="PF01476">
    <property type="entry name" value="LysM"/>
    <property type="match status" value="1"/>
</dbReference>
<reference evidence="3 4" key="1">
    <citation type="submission" date="2019-10" db="EMBL/GenBank/DDBJ databases">
        <title>Bifidobacterium from non-human primates.</title>
        <authorList>
            <person name="Modesto M."/>
        </authorList>
    </citation>
    <scope>NUCLEOTIDE SEQUENCE [LARGE SCALE GENOMIC DNA]</scope>
    <source>
        <strain evidence="3 4">TRE17</strain>
    </source>
</reference>